<evidence type="ECO:0008006" key="2">
    <source>
        <dbReference type="Google" id="ProtNLM"/>
    </source>
</evidence>
<gene>
    <name evidence="1" type="ORF">SDC9_69204</name>
</gene>
<dbReference type="InterPro" id="IPR029044">
    <property type="entry name" value="Nucleotide-diphossugar_trans"/>
</dbReference>
<reference evidence="1" key="1">
    <citation type="submission" date="2019-08" db="EMBL/GenBank/DDBJ databases">
        <authorList>
            <person name="Kucharzyk K."/>
            <person name="Murdoch R.W."/>
            <person name="Higgins S."/>
            <person name="Loffler F."/>
        </authorList>
    </citation>
    <scope>NUCLEOTIDE SEQUENCE</scope>
</reference>
<dbReference type="AlphaFoldDB" id="A0A644Y2M0"/>
<name>A0A644Y2M0_9ZZZZ</name>
<proteinExistence type="predicted"/>
<evidence type="ECO:0000313" key="1">
    <source>
        <dbReference type="EMBL" id="MPM22746.1"/>
    </source>
</evidence>
<dbReference type="SUPFAM" id="SSF53448">
    <property type="entry name" value="Nucleotide-diphospho-sugar transferases"/>
    <property type="match status" value="1"/>
</dbReference>
<protein>
    <recommendedName>
        <fullName evidence="2">Glycosyltransferase 2-like domain-containing protein</fullName>
    </recommendedName>
</protein>
<accession>A0A644Y2M0</accession>
<organism evidence="1">
    <name type="scientific">bioreactor metagenome</name>
    <dbReference type="NCBI Taxonomy" id="1076179"/>
    <lineage>
        <taxon>unclassified sequences</taxon>
        <taxon>metagenomes</taxon>
        <taxon>ecological metagenomes</taxon>
    </lineage>
</organism>
<sequence length="211" mass="24722">MDSDDYLINNAVEKIQSYINKYKDKEEIGAFFFHYKTEDGNIIKPIGYIINEDKVMTRYEYNNQYIQNDGCVCYFGKVVKKYIYPEFEGEKYVGPTVIQLLMANEYKMVFSPEVIGVAEYKEDGLTHIGRQLRLRNPMGMIYYAKLMIDSKAKISTQIKYAISIWPYASIAKKSLIDVMNLVERPILLLLSYVPGKILAIYWKKYTRLVFK</sequence>
<dbReference type="EMBL" id="VSSQ01003876">
    <property type="protein sequence ID" value="MPM22746.1"/>
    <property type="molecule type" value="Genomic_DNA"/>
</dbReference>
<comment type="caution">
    <text evidence="1">The sequence shown here is derived from an EMBL/GenBank/DDBJ whole genome shotgun (WGS) entry which is preliminary data.</text>
</comment>